<evidence type="ECO:0000256" key="1">
    <source>
        <dbReference type="ARBA" id="ARBA00004123"/>
    </source>
</evidence>
<dbReference type="GO" id="GO:0008380">
    <property type="term" value="P:RNA splicing"/>
    <property type="evidence" value="ECO:0007669"/>
    <property type="project" value="UniProtKB-KW"/>
</dbReference>
<protein>
    <recommendedName>
        <fullName evidence="7">Suppressor of forked domain-containing protein</fullName>
    </recommendedName>
</protein>
<evidence type="ECO:0000256" key="2">
    <source>
        <dbReference type="ARBA" id="ARBA00022664"/>
    </source>
</evidence>
<name>A0A9Q1KN18_9CARY</name>
<keyword evidence="2" id="KW-0507">mRNA processing</keyword>
<evidence type="ECO:0000313" key="8">
    <source>
        <dbReference type="EMBL" id="KAJ8445788.1"/>
    </source>
</evidence>
<dbReference type="SMART" id="SM00386">
    <property type="entry name" value="HAT"/>
    <property type="match status" value="2"/>
</dbReference>
<dbReference type="PANTHER" id="PTHR17204:SF25">
    <property type="entry name" value="RRM DOMAIN-CONTAINING PROTEIN"/>
    <property type="match status" value="1"/>
</dbReference>
<reference evidence="8" key="1">
    <citation type="submission" date="2022-04" db="EMBL/GenBank/DDBJ databases">
        <title>Carnegiea gigantea Genome sequencing and assembly v2.</title>
        <authorList>
            <person name="Copetti D."/>
            <person name="Sanderson M.J."/>
            <person name="Burquez A."/>
            <person name="Wojciechowski M.F."/>
        </authorList>
    </citation>
    <scope>NUCLEOTIDE SEQUENCE</scope>
    <source>
        <strain evidence="8">SGP5-SGP5p</strain>
        <tissue evidence="8">Aerial part</tissue>
    </source>
</reference>
<evidence type="ECO:0000313" key="9">
    <source>
        <dbReference type="Proteomes" id="UP001153076"/>
    </source>
</evidence>
<dbReference type="InterPro" id="IPR003107">
    <property type="entry name" value="HAT"/>
</dbReference>
<dbReference type="PANTHER" id="PTHR17204">
    <property type="entry name" value="PRE-MRNA PROCESSING PROTEIN PRP39-RELATED"/>
    <property type="match status" value="1"/>
</dbReference>
<dbReference type="GO" id="GO:0006397">
    <property type="term" value="P:mRNA processing"/>
    <property type="evidence" value="ECO:0007669"/>
    <property type="project" value="UniProtKB-KW"/>
</dbReference>
<keyword evidence="4" id="KW-0508">mRNA splicing</keyword>
<dbReference type="EMBL" id="JAKOGI010000070">
    <property type="protein sequence ID" value="KAJ8445788.1"/>
    <property type="molecule type" value="Genomic_DNA"/>
</dbReference>
<accession>A0A9Q1KN18</accession>
<keyword evidence="3" id="KW-0677">Repeat</keyword>
<dbReference type="SUPFAM" id="SSF48452">
    <property type="entry name" value="TPR-like"/>
    <property type="match status" value="1"/>
</dbReference>
<dbReference type="Gene3D" id="1.25.40.10">
    <property type="entry name" value="Tetratricopeptide repeat domain"/>
    <property type="match status" value="1"/>
</dbReference>
<evidence type="ECO:0000259" key="7">
    <source>
        <dbReference type="Pfam" id="PF05843"/>
    </source>
</evidence>
<dbReference type="InterPro" id="IPR008847">
    <property type="entry name" value="Suf"/>
</dbReference>
<feature type="region of interest" description="Disordered" evidence="6">
    <location>
        <begin position="20"/>
        <end position="50"/>
    </location>
</feature>
<evidence type="ECO:0000256" key="5">
    <source>
        <dbReference type="ARBA" id="ARBA00023242"/>
    </source>
</evidence>
<evidence type="ECO:0000256" key="6">
    <source>
        <dbReference type="SAM" id="MobiDB-lite"/>
    </source>
</evidence>
<comment type="caution">
    <text evidence="8">The sequence shown here is derived from an EMBL/GenBank/DDBJ whole genome shotgun (WGS) entry which is preliminary data.</text>
</comment>
<dbReference type="InterPro" id="IPR011990">
    <property type="entry name" value="TPR-like_helical_dom_sf"/>
</dbReference>
<evidence type="ECO:0000256" key="3">
    <source>
        <dbReference type="ARBA" id="ARBA00022737"/>
    </source>
</evidence>
<dbReference type="GO" id="GO:0005634">
    <property type="term" value="C:nucleus"/>
    <property type="evidence" value="ECO:0007669"/>
    <property type="project" value="UniProtKB-SubCell"/>
</dbReference>
<dbReference type="AlphaFoldDB" id="A0A9Q1KN18"/>
<comment type="subcellular location">
    <subcellularLocation>
        <location evidence="1">Nucleus</location>
    </subcellularLocation>
</comment>
<gene>
    <name evidence="8" type="ORF">Cgig2_027869</name>
</gene>
<dbReference type="Pfam" id="PF05843">
    <property type="entry name" value="Suf"/>
    <property type="match status" value="1"/>
</dbReference>
<feature type="domain" description="Suppressor of forked" evidence="7">
    <location>
        <begin position="73"/>
        <end position="305"/>
    </location>
</feature>
<dbReference type="Proteomes" id="UP001153076">
    <property type="component" value="Unassembled WGS sequence"/>
</dbReference>
<organism evidence="8 9">
    <name type="scientific">Carnegiea gigantea</name>
    <dbReference type="NCBI Taxonomy" id="171969"/>
    <lineage>
        <taxon>Eukaryota</taxon>
        <taxon>Viridiplantae</taxon>
        <taxon>Streptophyta</taxon>
        <taxon>Embryophyta</taxon>
        <taxon>Tracheophyta</taxon>
        <taxon>Spermatophyta</taxon>
        <taxon>Magnoliopsida</taxon>
        <taxon>eudicotyledons</taxon>
        <taxon>Gunneridae</taxon>
        <taxon>Pentapetalae</taxon>
        <taxon>Caryophyllales</taxon>
        <taxon>Cactineae</taxon>
        <taxon>Cactaceae</taxon>
        <taxon>Cactoideae</taxon>
        <taxon>Echinocereeae</taxon>
        <taxon>Carnegiea</taxon>
    </lineage>
</organism>
<keyword evidence="5" id="KW-0539">Nucleus</keyword>
<dbReference type="OrthoDB" id="360390at2759"/>
<proteinExistence type="predicted"/>
<evidence type="ECO:0000256" key="4">
    <source>
        <dbReference type="ARBA" id="ARBA00023187"/>
    </source>
</evidence>
<keyword evidence="9" id="KW-1185">Reference proteome</keyword>
<sequence>MDRGKQRVVTELGLRASSSVGTQVYSRRSSVGNTRNRVRESKGSSSEGRVSVCANWPPDALLVRETDSPSSDEAKSFDHALFEVKICGQAFSNTSGSLVRDAIVSHQVHRGSVAKEKQIQRIRGIFHRHLSVPLNDMNSTLLAYKSWEAEQGNDLDVNSGDLKDVSSHVANAYKKALEMRNTRVHLEEQISKPDLPDSERISVFKRYLKFEESAGDPARVQILYERAITEFPITSDLWLDYTRYMDKTIKVGNVMKDIFSRATKNCPWIGELWVRYLLCLERGHASEEVVFLVFERALQCTFSSYEERGFTLSFGMHIFTRTSLQVEKVSSYLVFLILCVLT</sequence>
<feature type="compositionally biased region" description="Polar residues" evidence="6">
    <location>
        <begin position="20"/>
        <end position="35"/>
    </location>
</feature>